<dbReference type="Proteomes" id="UP000605848">
    <property type="component" value="Unassembled WGS sequence"/>
</dbReference>
<keyword evidence="3" id="KW-1185">Reference proteome</keyword>
<feature type="transmembrane region" description="Helical" evidence="1">
    <location>
        <begin position="164"/>
        <end position="181"/>
    </location>
</feature>
<reference evidence="2" key="1">
    <citation type="submission" date="2021-01" db="EMBL/GenBank/DDBJ databases">
        <title>Microvirga sp.</title>
        <authorList>
            <person name="Kim M.K."/>
        </authorList>
    </citation>
    <scope>NUCLEOTIDE SEQUENCE</scope>
    <source>
        <strain evidence="2">5420S-16</strain>
    </source>
</reference>
<sequence length="266" mass="29462">MPQRKKLSLQWTTRWATVLILAPTALLFHDWMTLTGIVSLSALSDLVFHHLFSKAPEFASANRAAVSGEDAFHKPSSSPALEWDWLGGAILLLVWGDCSFNLENPGNDLFQQRLFWFIYVGLPPLLAASTRMTARWLFRWRSRSKTMSGGDMLDVLLFDGSTEWIGPILGMLICLLYPPIASNPQAPRLPVPLILCTLFYAAIHAVLGYALVVSQPPFGIGGLAAFLGIMVMLILAGSCWVSLPEHKSLLPPPKRRTASKKRRTAH</sequence>
<dbReference type="RefSeq" id="WP_202058543.1">
    <property type="nucleotide sequence ID" value="NZ_JAEQMY010000010.1"/>
</dbReference>
<accession>A0A937CXJ9</accession>
<dbReference type="EMBL" id="JAEQMY010000010">
    <property type="protein sequence ID" value="MBL0404159.1"/>
    <property type="molecule type" value="Genomic_DNA"/>
</dbReference>
<evidence type="ECO:0000313" key="2">
    <source>
        <dbReference type="EMBL" id="MBL0404159.1"/>
    </source>
</evidence>
<organism evidence="2 3">
    <name type="scientific">Microvirga aerilata</name>
    <dbReference type="NCBI Taxonomy" id="670292"/>
    <lineage>
        <taxon>Bacteria</taxon>
        <taxon>Pseudomonadati</taxon>
        <taxon>Pseudomonadota</taxon>
        <taxon>Alphaproteobacteria</taxon>
        <taxon>Hyphomicrobiales</taxon>
        <taxon>Methylobacteriaceae</taxon>
        <taxon>Microvirga</taxon>
    </lineage>
</organism>
<feature type="transmembrane region" description="Helical" evidence="1">
    <location>
        <begin position="114"/>
        <end position="138"/>
    </location>
</feature>
<feature type="transmembrane region" description="Helical" evidence="1">
    <location>
        <begin position="193"/>
        <end position="212"/>
    </location>
</feature>
<comment type="caution">
    <text evidence="2">The sequence shown here is derived from an EMBL/GenBank/DDBJ whole genome shotgun (WGS) entry which is preliminary data.</text>
</comment>
<feature type="transmembrane region" description="Helical" evidence="1">
    <location>
        <begin position="218"/>
        <end position="243"/>
    </location>
</feature>
<protein>
    <submittedName>
        <fullName evidence="2">Uncharacterized protein</fullName>
    </submittedName>
</protein>
<gene>
    <name evidence="2" type="ORF">JKG68_09295</name>
</gene>
<keyword evidence="1" id="KW-0812">Transmembrane</keyword>
<name>A0A937CXJ9_9HYPH</name>
<proteinExistence type="predicted"/>
<evidence type="ECO:0000256" key="1">
    <source>
        <dbReference type="SAM" id="Phobius"/>
    </source>
</evidence>
<evidence type="ECO:0000313" key="3">
    <source>
        <dbReference type="Proteomes" id="UP000605848"/>
    </source>
</evidence>
<keyword evidence="1" id="KW-0472">Membrane</keyword>
<dbReference type="AlphaFoldDB" id="A0A937CXJ9"/>
<keyword evidence="1" id="KW-1133">Transmembrane helix</keyword>